<protein>
    <submittedName>
        <fullName evidence="1">Uncharacterized protein</fullName>
    </submittedName>
</protein>
<feature type="non-terminal residue" evidence="1">
    <location>
        <position position="1"/>
    </location>
</feature>
<dbReference type="EMBL" id="BARV01007284">
    <property type="protein sequence ID" value="GAI05817.1"/>
    <property type="molecule type" value="Genomic_DNA"/>
</dbReference>
<comment type="caution">
    <text evidence="1">The sequence shown here is derived from an EMBL/GenBank/DDBJ whole genome shotgun (WGS) entry which is preliminary data.</text>
</comment>
<accession>X1KFI8</accession>
<name>X1KFI8_9ZZZZ</name>
<organism evidence="1">
    <name type="scientific">marine sediment metagenome</name>
    <dbReference type="NCBI Taxonomy" id="412755"/>
    <lineage>
        <taxon>unclassified sequences</taxon>
        <taxon>metagenomes</taxon>
        <taxon>ecological metagenomes</taxon>
    </lineage>
</organism>
<gene>
    <name evidence="1" type="ORF">S06H3_14860</name>
</gene>
<evidence type="ECO:0000313" key="1">
    <source>
        <dbReference type="EMBL" id="GAI05817.1"/>
    </source>
</evidence>
<dbReference type="AlphaFoldDB" id="X1KFI8"/>
<sequence>HKSFLAGTTKEKYCTDCHGEHRLGYRTRKWDKTTGELIEDDKVRMMTDETPE</sequence>
<reference evidence="1" key="1">
    <citation type="journal article" date="2014" name="Front. Microbiol.">
        <title>High frequency of phylogenetically diverse reductive dehalogenase-homologous genes in deep subseafloor sedimentary metagenomes.</title>
        <authorList>
            <person name="Kawai M."/>
            <person name="Futagami T."/>
            <person name="Toyoda A."/>
            <person name="Takaki Y."/>
            <person name="Nishi S."/>
            <person name="Hori S."/>
            <person name="Arai W."/>
            <person name="Tsubouchi T."/>
            <person name="Morono Y."/>
            <person name="Uchiyama I."/>
            <person name="Ito T."/>
            <person name="Fujiyama A."/>
            <person name="Inagaki F."/>
            <person name="Takami H."/>
        </authorList>
    </citation>
    <scope>NUCLEOTIDE SEQUENCE</scope>
    <source>
        <strain evidence="1">Expedition CK06-06</strain>
    </source>
</reference>
<proteinExistence type="predicted"/>